<sequence length="215" mass="23381">MAAKPSAAEEPPANAGAESARPDKTPRTARGRATLRKLLDAAAIEFGERGFHEASISGITRRAGTALGSFYTYFDSKDEIFRALVQDMSAQVGKHAAAAMQEASGALDRERAALKGFLEFAREHKEIYRIIDEAEFVDSESYRAHYQVTATRILSRLQAGAAAGEIRGDVSELHAWAVMGMNVFLGLRYGIWNEDMTPDAIASAANDFITRGLKP</sequence>
<protein>
    <submittedName>
        <fullName evidence="5">TetR/AcrR family transcriptional regulator</fullName>
    </submittedName>
</protein>
<dbReference type="Proteomes" id="UP000589292">
    <property type="component" value="Unassembled WGS sequence"/>
</dbReference>
<dbReference type="PROSITE" id="PS50977">
    <property type="entry name" value="HTH_TETR_2"/>
    <property type="match status" value="1"/>
</dbReference>
<accession>A0A7V8U801</accession>
<dbReference type="PANTHER" id="PTHR43479">
    <property type="entry name" value="ACREF/ENVCD OPERON REPRESSOR-RELATED"/>
    <property type="match status" value="1"/>
</dbReference>
<proteinExistence type="predicted"/>
<dbReference type="SUPFAM" id="SSF48498">
    <property type="entry name" value="Tetracyclin repressor-like, C-terminal domain"/>
    <property type="match status" value="1"/>
</dbReference>
<dbReference type="InterPro" id="IPR001647">
    <property type="entry name" value="HTH_TetR"/>
</dbReference>
<reference evidence="5 6" key="1">
    <citation type="journal article" date="1994" name="Int. J. Syst. Bacteriol.">
        <title>Phylogenetic positions of novel aerobic, bacteriochlorophyll a-containing bacteria and description of Roseococcus thiosulfatophilus gen. nov., sp. nov., Erythromicrobium ramosum gen. nov., sp. nov., and Erythrobacter litoralis sp. nov.</title>
        <authorList>
            <person name="Yurkov V."/>
            <person name="Stackebrandt E."/>
            <person name="Holmes A."/>
            <person name="Fuerst J.A."/>
            <person name="Hugenholtz P."/>
            <person name="Golecki J."/>
            <person name="Gad'on N."/>
            <person name="Gorlenko V.M."/>
            <person name="Kompantseva E.I."/>
            <person name="Drews G."/>
        </authorList>
    </citation>
    <scope>NUCLEOTIDE SEQUENCE [LARGE SCALE GENOMIC DNA]</scope>
    <source>
        <strain evidence="5 6">KR-99</strain>
    </source>
</reference>
<evidence type="ECO:0000256" key="3">
    <source>
        <dbReference type="SAM" id="MobiDB-lite"/>
    </source>
</evidence>
<name>A0A7V8U801_9SPHN</name>
<dbReference type="InterPro" id="IPR036271">
    <property type="entry name" value="Tet_transcr_reg_TetR-rel_C_sf"/>
</dbReference>
<dbReference type="Gene3D" id="1.10.10.60">
    <property type="entry name" value="Homeodomain-like"/>
    <property type="match status" value="1"/>
</dbReference>
<feature type="compositionally biased region" description="Low complexity" evidence="3">
    <location>
        <begin position="1"/>
        <end position="19"/>
    </location>
</feature>
<keyword evidence="1 2" id="KW-0238">DNA-binding</keyword>
<evidence type="ECO:0000313" key="5">
    <source>
        <dbReference type="EMBL" id="MBA1373865.1"/>
    </source>
</evidence>
<dbReference type="AlphaFoldDB" id="A0A7V8U801"/>
<dbReference type="PRINTS" id="PR00455">
    <property type="entry name" value="HTHTETR"/>
</dbReference>
<evidence type="ECO:0000256" key="2">
    <source>
        <dbReference type="PROSITE-ProRule" id="PRU00335"/>
    </source>
</evidence>
<feature type="domain" description="HTH tetR-type" evidence="4">
    <location>
        <begin position="32"/>
        <end position="92"/>
    </location>
</feature>
<dbReference type="Gene3D" id="1.10.357.10">
    <property type="entry name" value="Tetracycline Repressor, domain 2"/>
    <property type="match status" value="1"/>
</dbReference>
<dbReference type="InterPro" id="IPR009057">
    <property type="entry name" value="Homeodomain-like_sf"/>
</dbReference>
<comment type="caution">
    <text evidence="5">The sequence shown here is derived from an EMBL/GenBank/DDBJ whole genome shotgun (WGS) entry which is preliminary data.</text>
</comment>
<dbReference type="EMBL" id="VDES01000001">
    <property type="protein sequence ID" value="MBA1373865.1"/>
    <property type="molecule type" value="Genomic_DNA"/>
</dbReference>
<gene>
    <name evidence="5" type="ORF">FG486_05900</name>
</gene>
<dbReference type="PANTHER" id="PTHR43479:SF11">
    <property type="entry name" value="ACREF_ENVCD OPERON REPRESSOR-RELATED"/>
    <property type="match status" value="1"/>
</dbReference>
<evidence type="ECO:0000259" key="4">
    <source>
        <dbReference type="PROSITE" id="PS50977"/>
    </source>
</evidence>
<dbReference type="SUPFAM" id="SSF46689">
    <property type="entry name" value="Homeodomain-like"/>
    <property type="match status" value="1"/>
</dbReference>
<feature type="region of interest" description="Disordered" evidence="3">
    <location>
        <begin position="1"/>
        <end position="30"/>
    </location>
</feature>
<evidence type="ECO:0000313" key="6">
    <source>
        <dbReference type="Proteomes" id="UP000589292"/>
    </source>
</evidence>
<dbReference type="InterPro" id="IPR050624">
    <property type="entry name" value="HTH-type_Tx_Regulator"/>
</dbReference>
<evidence type="ECO:0000256" key="1">
    <source>
        <dbReference type="ARBA" id="ARBA00023125"/>
    </source>
</evidence>
<dbReference type="RefSeq" id="WP_181266783.1">
    <property type="nucleotide sequence ID" value="NZ_BAAAGB010000002.1"/>
</dbReference>
<dbReference type="GO" id="GO:0003677">
    <property type="term" value="F:DNA binding"/>
    <property type="evidence" value="ECO:0007669"/>
    <property type="project" value="UniProtKB-UniRule"/>
</dbReference>
<feature type="DNA-binding region" description="H-T-H motif" evidence="2">
    <location>
        <begin position="55"/>
        <end position="74"/>
    </location>
</feature>
<dbReference type="Pfam" id="PF00440">
    <property type="entry name" value="TetR_N"/>
    <property type="match status" value="1"/>
</dbReference>
<organism evidence="5 6">
    <name type="scientific">Sphingomonas ursincola</name>
    <dbReference type="NCBI Taxonomy" id="56361"/>
    <lineage>
        <taxon>Bacteria</taxon>
        <taxon>Pseudomonadati</taxon>
        <taxon>Pseudomonadota</taxon>
        <taxon>Alphaproteobacteria</taxon>
        <taxon>Sphingomonadales</taxon>
        <taxon>Sphingomonadaceae</taxon>
        <taxon>Sphingomonas</taxon>
    </lineage>
</organism>
<keyword evidence="6" id="KW-1185">Reference proteome</keyword>